<dbReference type="EMBL" id="CP049742">
    <property type="protein sequence ID" value="QPC45511.1"/>
    <property type="molecule type" value="Genomic_DNA"/>
</dbReference>
<accession>A0A7S8C8T6</accession>
<keyword evidence="8" id="KW-1185">Reference proteome</keyword>
<evidence type="ECO:0000313" key="8">
    <source>
        <dbReference type="Proteomes" id="UP000593626"/>
    </source>
</evidence>
<dbReference type="KEGG" id="mcui:G8O30_00230"/>
<dbReference type="Gene3D" id="1.10.1740.10">
    <property type="match status" value="1"/>
</dbReference>
<dbReference type="Gene3D" id="1.10.10.10">
    <property type="entry name" value="Winged helix-like DNA-binding domain superfamily/Winged helix DNA-binding domain"/>
    <property type="match status" value="1"/>
</dbReference>
<dbReference type="AlphaFoldDB" id="A0A7S8C8T6"/>
<evidence type="ECO:0000256" key="2">
    <source>
        <dbReference type="ARBA" id="ARBA00023015"/>
    </source>
</evidence>
<dbReference type="Proteomes" id="UP000593626">
    <property type="component" value="Chromosome"/>
</dbReference>
<feature type="domain" description="RNA polymerase sigma factor 70 region 4 type 2" evidence="6">
    <location>
        <begin position="113"/>
        <end position="164"/>
    </location>
</feature>
<evidence type="ECO:0000259" key="5">
    <source>
        <dbReference type="Pfam" id="PF04542"/>
    </source>
</evidence>
<dbReference type="InterPro" id="IPR007627">
    <property type="entry name" value="RNA_pol_sigma70_r2"/>
</dbReference>
<dbReference type="GO" id="GO:0006352">
    <property type="term" value="P:DNA-templated transcription initiation"/>
    <property type="evidence" value="ECO:0007669"/>
    <property type="project" value="InterPro"/>
</dbReference>
<dbReference type="CDD" id="cd06171">
    <property type="entry name" value="Sigma70_r4"/>
    <property type="match status" value="1"/>
</dbReference>
<protein>
    <submittedName>
        <fullName evidence="7">RNA polymerase sigma factor</fullName>
    </submittedName>
</protein>
<dbReference type="Pfam" id="PF08281">
    <property type="entry name" value="Sigma70_r4_2"/>
    <property type="match status" value="1"/>
</dbReference>
<sequence>MIIKDLVKSAKQGNKEALLTLILEDKDDYYRLAYSYVGNQHDAMDAMEDMIVKIYEKIHQLRKPEMFYSWSRSILVNSCKDQLRKRKKIILVDEFATTADAHNPHTQQEAVLEVHYLLEHINEHQREAITLKYLHDLDYKTIAAITNVSIGTVKSRIFQGMNKLRDIVRRDLND</sequence>
<dbReference type="InterPro" id="IPR013324">
    <property type="entry name" value="RNA_pol_sigma_r3/r4-like"/>
</dbReference>
<dbReference type="GO" id="GO:0016987">
    <property type="term" value="F:sigma factor activity"/>
    <property type="evidence" value="ECO:0007669"/>
    <property type="project" value="UniProtKB-KW"/>
</dbReference>
<dbReference type="RefSeq" id="WP_239673013.1">
    <property type="nucleotide sequence ID" value="NZ_CP049742.1"/>
</dbReference>
<feature type="domain" description="RNA polymerase sigma-70 region 2" evidence="5">
    <location>
        <begin position="26"/>
        <end position="88"/>
    </location>
</feature>
<keyword evidence="3" id="KW-0731">Sigma factor</keyword>
<comment type="similarity">
    <text evidence="1">Belongs to the sigma-70 factor family. ECF subfamily.</text>
</comment>
<organism evidence="7 8">
    <name type="scientific">Mangrovibacillus cuniculi</name>
    <dbReference type="NCBI Taxonomy" id="2593652"/>
    <lineage>
        <taxon>Bacteria</taxon>
        <taxon>Bacillati</taxon>
        <taxon>Bacillota</taxon>
        <taxon>Bacilli</taxon>
        <taxon>Bacillales</taxon>
        <taxon>Bacillaceae</taxon>
        <taxon>Mangrovibacillus</taxon>
    </lineage>
</organism>
<dbReference type="SUPFAM" id="SSF88946">
    <property type="entry name" value="Sigma2 domain of RNA polymerase sigma factors"/>
    <property type="match status" value="1"/>
</dbReference>
<dbReference type="PANTHER" id="PTHR43133:SF51">
    <property type="entry name" value="RNA POLYMERASE SIGMA FACTOR"/>
    <property type="match status" value="1"/>
</dbReference>
<dbReference type="InterPro" id="IPR013249">
    <property type="entry name" value="RNA_pol_sigma70_r4_t2"/>
</dbReference>
<dbReference type="GO" id="GO:0003677">
    <property type="term" value="F:DNA binding"/>
    <property type="evidence" value="ECO:0007669"/>
    <property type="project" value="InterPro"/>
</dbReference>
<evidence type="ECO:0000256" key="4">
    <source>
        <dbReference type="ARBA" id="ARBA00023163"/>
    </source>
</evidence>
<dbReference type="PANTHER" id="PTHR43133">
    <property type="entry name" value="RNA POLYMERASE ECF-TYPE SIGMA FACTO"/>
    <property type="match status" value="1"/>
</dbReference>
<dbReference type="InterPro" id="IPR013325">
    <property type="entry name" value="RNA_pol_sigma_r2"/>
</dbReference>
<evidence type="ECO:0000259" key="6">
    <source>
        <dbReference type="Pfam" id="PF08281"/>
    </source>
</evidence>
<keyword evidence="2" id="KW-0805">Transcription regulation</keyword>
<dbReference type="Pfam" id="PF04542">
    <property type="entry name" value="Sigma70_r2"/>
    <property type="match status" value="1"/>
</dbReference>
<keyword evidence="4" id="KW-0804">Transcription</keyword>
<gene>
    <name evidence="7" type="ORF">G8O30_00230</name>
</gene>
<dbReference type="NCBIfam" id="TIGR02937">
    <property type="entry name" value="sigma70-ECF"/>
    <property type="match status" value="1"/>
</dbReference>
<proteinExistence type="inferred from homology"/>
<name>A0A7S8C8T6_9BACI</name>
<evidence type="ECO:0000313" key="7">
    <source>
        <dbReference type="EMBL" id="QPC45511.1"/>
    </source>
</evidence>
<evidence type="ECO:0000256" key="3">
    <source>
        <dbReference type="ARBA" id="ARBA00023082"/>
    </source>
</evidence>
<reference evidence="7 8" key="1">
    <citation type="submission" date="2019-07" db="EMBL/GenBank/DDBJ databases">
        <title>Genome sequence of 2 isolates from Red Sea Mangroves.</title>
        <authorList>
            <person name="Sefrji F."/>
            <person name="Michoud G."/>
            <person name="Merlino G."/>
            <person name="Daffonchio D."/>
        </authorList>
    </citation>
    <scope>NUCLEOTIDE SEQUENCE [LARGE SCALE GENOMIC DNA]</scope>
    <source>
        <strain evidence="7 8">R1DC41</strain>
    </source>
</reference>
<dbReference type="InterPro" id="IPR039425">
    <property type="entry name" value="RNA_pol_sigma-70-like"/>
</dbReference>
<dbReference type="InterPro" id="IPR036388">
    <property type="entry name" value="WH-like_DNA-bd_sf"/>
</dbReference>
<dbReference type="InterPro" id="IPR014284">
    <property type="entry name" value="RNA_pol_sigma-70_dom"/>
</dbReference>
<dbReference type="SUPFAM" id="SSF88659">
    <property type="entry name" value="Sigma3 and sigma4 domains of RNA polymerase sigma factors"/>
    <property type="match status" value="1"/>
</dbReference>
<evidence type="ECO:0000256" key="1">
    <source>
        <dbReference type="ARBA" id="ARBA00010641"/>
    </source>
</evidence>